<dbReference type="OrthoDB" id="192148at2759"/>
<gene>
    <name evidence="1" type="ORF">H1R20_g6779</name>
</gene>
<name>A0A9W8MJ12_9AGAR</name>
<proteinExistence type="predicted"/>
<organism evidence="1 2">
    <name type="scientific">Candolleomyces eurysporus</name>
    <dbReference type="NCBI Taxonomy" id="2828524"/>
    <lineage>
        <taxon>Eukaryota</taxon>
        <taxon>Fungi</taxon>
        <taxon>Dikarya</taxon>
        <taxon>Basidiomycota</taxon>
        <taxon>Agaricomycotina</taxon>
        <taxon>Agaricomycetes</taxon>
        <taxon>Agaricomycetidae</taxon>
        <taxon>Agaricales</taxon>
        <taxon>Agaricineae</taxon>
        <taxon>Psathyrellaceae</taxon>
        <taxon>Candolleomyces</taxon>
    </lineage>
</organism>
<dbReference type="InterPro" id="IPR036537">
    <property type="entry name" value="Adaptor_Cbl_N_dom_sf"/>
</dbReference>
<evidence type="ECO:0000313" key="2">
    <source>
        <dbReference type="Proteomes" id="UP001140091"/>
    </source>
</evidence>
<dbReference type="AlphaFoldDB" id="A0A9W8MJ12"/>
<keyword evidence="2" id="KW-1185">Reference proteome</keyword>
<reference evidence="1" key="1">
    <citation type="submission" date="2022-06" db="EMBL/GenBank/DDBJ databases">
        <title>Genome Sequence of Candolleomyces eurysporus.</title>
        <authorList>
            <person name="Buettner E."/>
        </authorList>
    </citation>
    <scope>NUCLEOTIDE SEQUENCE</scope>
    <source>
        <strain evidence="1">VTCC 930004</strain>
    </source>
</reference>
<dbReference type="GO" id="GO:0007166">
    <property type="term" value="P:cell surface receptor signaling pathway"/>
    <property type="evidence" value="ECO:0007669"/>
    <property type="project" value="InterPro"/>
</dbReference>
<feature type="non-terminal residue" evidence="1">
    <location>
        <position position="1"/>
    </location>
</feature>
<evidence type="ECO:0000313" key="1">
    <source>
        <dbReference type="EMBL" id="KAJ2930324.1"/>
    </source>
</evidence>
<accession>A0A9W8MJ12</accession>
<comment type="caution">
    <text evidence="1">The sequence shown here is derived from an EMBL/GenBank/DDBJ whole genome shotgun (WGS) entry which is preliminary data.</text>
</comment>
<dbReference type="CDD" id="cd21037">
    <property type="entry name" value="MLKL_NTD"/>
    <property type="match status" value="1"/>
</dbReference>
<sequence>MAKDRKSNGKPIRYELQEKPTKGDTVLETADLVFTSVATAASMSPIPLVGEAAGLVLEILTIIQDVQDNKDQFKQLASHACKLVARAVSACSPYNSQKDLPPSLRTDLDTLIHALKPVRDYSAKKLQRGWIKRVIFRRHDEQVIRNYYNELKNGLELFNMSSHIEIRQGQAEIIKRLDAQAQASSKANSEITLQLPHSPSPPSTVANTANVYSPPFRLAICSWISVQPSFEPIPPAVTPSTANVQSRRFI</sequence>
<dbReference type="EMBL" id="JANBPK010000845">
    <property type="protein sequence ID" value="KAJ2930324.1"/>
    <property type="molecule type" value="Genomic_DNA"/>
</dbReference>
<dbReference type="Gene3D" id="1.20.930.20">
    <property type="entry name" value="Adaptor protein Cbl, N-terminal domain"/>
    <property type="match status" value="1"/>
</dbReference>
<dbReference type="InterPro" id="IPR059179">
    <property type="entry name" value="MLKL-like_MCAfunc"/>
</dbReference>
<dbReference type="Proteomes" id="UP001140091">
    <property type="component" value="Unassembled WGS sequence"/>
</dbReference>
<protein>
    <submittedName>
        <fullName evidence="1">Uncharacterized protein</fullName>
    </submittedName>
</protein>